<protein>
    <recommendedName>
        <fullName evidence="2">DUF4124 domain-containing protein</fullName>
    </recommendedName>
</protein>
<proteinExistence type="predicted"/>
<reference evidence="3 4" key="1">
    <citation type="submission" date="2013-07" db="EMBL/GenBank/DDBJ databases">
        <title>Comparative Genomic and Metabolomic Analysis of Twelve Strains of Pseudoalteromonas luteoviolacea.</title>
        <authorList>
            <person name="Vynne N.G."/>
            <person name="Mansson M."/>
            <person name="Gram L."/>
        </authorList>
    </citation>
    <scope>NUCLEOTIDE SEQUENCE [LARGE SCALE GENOMIC DNA]</scope>
    <source>
        <strain evidence="3 4">S4060-1</strain>
    </source>
</reference>
<keyword evidence="1" id="KW-0472">Membrane</keyword>
<keyword evidence="1" id="KW-1133">Transmembrane helix</keyword>
<dbReference type="PATRIC" id="fig|1365257.3.peg.1623"/>
<feature type="domain" description="DUF4124" evidence="2">
    <location>
        <begin position="75"/>
        <end position="112"/>
    </location>
</feature>
<dbReference type="Pfam" id="PF13511">
    <property type="entry name" value="DUF4124"/>
    <property type="match status" value="1"/>
</dbReference>
<gene>
    <name evidence="3" type="ORF">N478_16045</name>
</gene>
<evidence type="ECO:0000313" key="4">
    <source>
        <dbReference type="Proteomes" id="UP000076661"/>
    </source>
</evidence>
<sequence length="170" mass="19295">MKYSSYLMIMIMLIGLGSLFIIKRPDGKPWLSVDMIFGNAQQQASALLDQSKRELGKAVDSAKKVLNDEEQTATSQTTIYKWQDAKGNWHYSDRPNNRVNSQVHTLDPTKVTIMAAENTEILEQLRQEKSPAEGKIDVDNMKPTDVKKLVKDAQNVQKLMDQRAKTLEDI</sequence>
<comment type="caution">
    <text evidence="3">The sequence shown here is derived from an EMBL/GenBank/DDBJ whole genome shotgun (WGS) entry which is preliminary data.</text>
</comment>
<evidence type="ECO:0000259" key="2">
    <source>
        <dbReference type="Pfam" id="PF13511"/>
    </source>
</evidence>
<dbReference type="InterPro" id="IPR025392">
    <property type="entry name" value="DUF4124"/>
</dbReference>
<organism evidence="3 4">
    <name type="scientific">Pseudoalteromonas luteoviolacea S4060-1</name>
    <dbReference type="NCBI Taxonomy" id="1365257"/>
    <lineage>
        <taxon>Bacteria</taxon>
        <taxon>Pseudomonadati</taxon>
        <taxon>Pseudomonadota</taxon>
        <taxon>Gammaproteobacteria</taxon>
        <taxon>Alteromonadales</taxon>
        <taxon>Pseudoalteromonadaceae</taxon>
        <taxon>Pseudoalteromonas</taxon>
    </lineage>
</organism>
<keyword evidence="1" id="KW-0812">Transmembrane</keyword>
<dbReference type="EMBL" id="AUXX01000010">
    <property type="protein sequence ID" value="KZN68135.1"/>
    <property type="molecule type" value="Genomic_DNA"/>
</dbReference>
<dbReference type="RefSeq" id="WP_063380633.1">
    <property type="nucleotide sequence ID" value="NZ_AUXX01000010.1"/>
</dbReference>
<dbReference type="AlphaFoldDB" id="A0A162CHN1"/>
<accession>A0A162CHN1</accession>
<evidence type="ECO:0000313" key="3">
    <source>
        <dbReference type="EMBL" id="KZN68135.1"/>
    </source>
</evidence>
<feature type="transmembrane region" description="Helical" evidence="1">
    <location>
        <begin position="6"/>
        <end position="22"/>
    </location>
</feature>
<evidence type="ECO:0000256" key="1">
    <source>
        <dbReference type="SAM" id="Phobius"/>
    </source>
</evidence>
<name>A0A162CHN1_9GAMM</name>
<dbReference type="Proteomes" id="UP000076661">
    <property type="component" value="Unassembled WGS sequence"/>
</dbReference>